<name>A0AAV4LQB4_BABCB</name>
<evidence type="ECO:0000313" key="4">
    <source>
        <dbReference type="Proteomes" id="UP001497744"/>
    </source>
</evidence>
<feature type="compositionally biased region" description="Polar residues" evidence="2">
    <location>
        <begin position="48"/>
        <end position="63"/>
    </location>
</feature>
<proteinExistence type="predicted"/>
<keyword evidence="3" id="KW-0378">Hydrolase</keyword>
<dbReference type="EMBL" id="BPLF01000001">
    <property type="protein sequence ID" value="GIX60944.1"/>
    <property type="molecule type" value="Genomic_DNA"/>
</dbReference>
<keyword evidence="3" id="KW-0269">Exonuclease</keyword>
<reference evidence="3 4" key="1">
    <citation type="submission" date="2021-06" db="EMBL/GenBank/DDBJ databases">
        <title>Genome sequence of Babesia caballi.</title>
        <authorList>
            <person name="Yamagishi J."/>
            <person name="Kidaka T."/>
            <person name="Ochi A."/>
        </authorList>
    </citation>
    <scope>NUCLEOTIDE SEQUENCE [LARGE SCALE GENOMIC DNA]</scope>
    <source>
        <strain evidence="3">USDA-D6B2</strain>
    </source>
</reference>
<feature type="coiled-coil region" evidence="1">
    <location>
        <begin position="129"/>
        <end position="212"/>
    </location>
</feature>
<dbReference type="AlphaFoldDB" id="A0AAV4LQB4"/>
<evidence type="ECO:0000313" key="3">
    <source>
        <dbReference type="EMBL" id="GIX60944.1"/>
    </source>
</evidence>
<dbReference type="GO" id="GO:0004527">
    <property type="term" value="F:exonuclease activity"/>
    <property type="evidence" value="ECO:0007669"/>
    <property type="project" value="UniProtKB-KW"/>
</dbReference>
<feature type="region of interest" description="Disordered" evidence="2">
    <location>
        <begin position="237"/>
        <end position="262"/>
    </location>
</feature>
<dbReference type="RefSeq" id="XP_067713015.1">
    <property type="nucleotide sequence ID" value="XM_067856914.1"/>
</dbReference>
<gene>
    <name evidence="3" type="ORF">BcabD6B2_03790</name>
</gene>
<protein>
    <submittedName>
        <fullName evidence="3">Exonuclease SbcC</fullName>
    </submittedName>
</protein>
<keyword evidence="4" id="KW-1185">Reference proteome</keyword>
<dbReference type="GeneID" id="94192427"/>
<dbReference type="Proteomes" id="UP001497744">
    <property type="component" value="Unassembled WGS sequence"/>
</dbReference>
<accession>A0AAV4LQB4</accession>
<feature type="compositionally biased region" description="Basic residues" evidence="2">
    <location>
        <begin position="82"/>
        <end position="91"/>
    </location>
</feature>
<evidence type="ECO:0000256" key="1">
    <source>
        <dbReference type="SAM" id="Coils"/>
    </source>
</evidence>
<sequence>MNSSLATRQVMFVNKQGANMDLSNSLKELCATRSYPSENELSGGHHAGSTSEWSSSTCDTSGSLPRGGKSRSMVARVSPLHSLKRPLRPKTPRPSEVRNAGIICPNCDAMRMQLTEANTQCYDKWISRIKILEDMLQEKQKINDDLQEAWYEQNRLYDESQHVNKALKKDLAAHAEAISDLKNENYRLSDAVRQKDEDIEELCNENKVLRARTEHGEKLRQLDMQTIERLRQMLADRNNDDASTTSTSRNRKVKAARTAMSSRIRRHRRTAYRIKAATVQSKRVKPLPKRGRVCGKAGKENVDSGGGPIAIETIDEWAEALFATRAAAVSETGGIRARNKADVALA</sequence>
<evidence type="ECO:0000256" key="2">
    <source>
        <dbReference type="SAM" id="MobiDB-lite"/>
    </source>
</evidence>
<feature type="region of interest" description="Disordered" evidence="2">
    <location>
        <begin position="37"/>
        <end position="99"/>
    </location>
</feature>
<organism evidence="3 4">
    <name type="scientific">Babesia caballi</name>
    <dbReference type="NCBI Taxonomy" id="5871"/>
    <lineage>
        <taxon>Eukaryota</taxon>
        <taxon>Sar</taxon>
        <taxon>Alveolata</taxon>
        <taxon>Apicomplexa</taxon>
        <taxon>Aconoidasida</taxon>
        <taxon>Piroplasmida</taxon>
        <taxon>Babesiidae</taxon>
        <taxon>Babesia</taxon>
    </lineage>
</organism>
<keyword evidence="1" id="KW-0175">Coiled coil</keyword>
<comment type="caution">
    <text evidence="3">The sequence shown here is derived from an EMBL/GenBank/DDBJ whole genome shotgun (WGS) entry which is preliminary data.</text>
</comment>
<keyword evidence="3" id="KW-0540">Nuclease</keyword>